<feature type="domain" description="GGDEF" evidence="5">
    <location>
        <begin position="229"/>
        <end position="368"/>
    </location>
</feature>
<dbReference type="InterPro" id="IPR043128">
    <property type="entry name" value="Rev_trsase/Diguanyl_cyclase"/>
</dbReference>
<dbReference type="InterPro" id="IPR029787">
    <property type="entry name" value="Nucleotide_cyclase"/>
</dbReference>
<organism evidence="6 7">
    <name type="scientific">Idiomarina aquatica</name>
    <dbReference type="NCBI Taxonomy" id="1327752"/>
    <lineage>
        <taxon>Bacteria</taxon>
        <taxon>Pseudomonadati</taxon>
        <taxon>Pseudomonadota</taxon>
        <taxon>Gammaproteobacteria</taxon>
        <taxon>Alteromonadales</taxon>
        <taxon>Idiomarinaceae</taxon>
        <taxon>Idiomarina</taxon>
    </lineage>
</organism>
<sequence>MCTHNNHRSFDQLLSQLSTRLINSESAETQDCIAEAIAAFGSYVDADRCYVFEFSDTMTSMSNTHEWVRDGLSAHIDDLQGITEEELPYFFNLMKNTFRFIVHDVRTLPEAARNEKLEFEREDICSVVCIGLVANQKLLGFVGCDMVHKRYHWTDDDVRHLSLVADMIANSLERQRTYQQLIDTQRQLKEANSKLQALATRDGLTGIPNRRALDEKLLEEVRRAKRQGTGLAILLIDIDHFKAFNDTYGHLKGDEALKQVATCLDAVMQRSTDFVARYGGEEFAVLISTDSAWQALRKANELLDAIEQLSIEHKNSPTEPYLTVSIGGYFELPQPDAEVASTISRLIDNADQGLYQAKADGRNCIRFR</sequence>
<dbReference type="SMART" id="SM00267">
    <property type="entry name" value="GGDEF"/>
    <property type="match status" value="1"/>
</dbReference>
<dbReference type="GO" id="GO:0043709">
    <property type="term" value="P:cell adhesion involved in single-species biofilm formation"/>
    <property type="evidence" value="ECO:0007669"/>
    <property type="project" value="TreeGrafter"/>
</dbReference>
<evidence type="ECO:0000313" key="7">
    <source>
        <dbReference type="Proteomes" id="UP000286680"/>
    </source>
</evidence>
<name>A0AA94JDE2_9GAMM</name>
<dbReference type="FunFam" id="3.30.70.270:FF:000001">
    <property type="entry name" value="Diguanylate cyclase domain protein"/>
    <property type="match status" value="1"/>
</dbReference>
<dbReference type="PANTHER" id="PTHR45138:SF9">
    <property type="entry name" value="DIGUANYLATE CYCLASE DGCM-RELATED"/>
    <property type="match status" value="1"/>
</dbReference>
<dbReference type="Pfam" id="PF01590">
    <property type="entry name" value="GAF"/>
    <property type="match status" value="1"/>
</dbReference>
<dbReference type="InterPro" id="IPR029016">
    <property type="entry name" value="GAF-like_dom_sf"/>
</dbReference>
<dbReference type="EC" id="2.7.7.65" evidence="2"/>
<evidence type="ECO:0000256" key="4">
    <source>
        <dbReference type="SAM" id="Coils"/>
    </source>
</evidence>
<dbReference type="Gene3D" id="3.30.450.40">
    <property type="match status" value="1"/>
</dbReference>
<dbReference type="NCBIfam" id="TIGR00254">
    <property type="entry name" value="GGDEF"/>
    <property type="match status" value="1"/>
</dbReference>
<dbReference type="InterPro" id="IPR003018">
    <property type="entry name" value="GAF"/>
</dbReference>
<evidence type="ECO:0000313" key="6">
    <source>
        <dbReference type="EMBL" id="RUO40391.1"/>
    </source>
</evidence>
<dbReference type="InterPro" id="IPR000160">
    <property type="entry name" value="GGDEF_dom"/>
</dbReference>
<accession>A0AA94JDE2</accession>
<comment type="caution">
    <text evidence="6">The sequence shown here is derived from an EMBL/GenBank/DDBJ whole genome shotgun (WGS) entry which is preliminary data.</text>
</comment>
<gene>
    <name evidence="6" type="ORF">CWE23_12380</name>
</gene>
<keyword evidence="4" id="KW-0175">Coiled coil</keyword>
<evidence type="ECO:0000256" key="2">
    <source>
        <dbReference type="ARBA" id="ARBA00012528"/>
    </source>
</evidence>
<proteinExistence type="predicted"/>
<dbReference type="SUPFAM" id="SSF55073">
    <property type="entry name" value="Nucleotide cyclase"/>
    <property type="match status" value="1"/>
</dbReference>
<dbReference type="PROSITE" id="PS50887">
    <property type="entry name" value="GGDEF"/>
    <property type="match status" value="1"/>
</dbReference>
<comment type="cofactor">
    <cofactor evidence="1">
        <name>Mg(2+)</name>
        <dbReference type="ChEBI" id="CHEBI:18420"/>
    </cofactor>
</comment>
<reference evidence="7" key="1">
    <citation type="journal article" date="2018" name="Front. Microbiol.">
        <title>Genome-Based Analysis Reveals the Taxonomy and Diversity of the Family Idiomarinaceae.</title>
        <authorList>
            <person name="Liu Y."/>
            <person name="Lai Q."/>
            <person name="Shao Z."/>
        </authorList>
    </citation>
    <scope>NUCLEOTIDE SEQUENCE [LARGE SCALE GENOMIC DNA]</scope>
    <source>
        <strain evidence="7">SN-14</strain>
    </source>
</reference>
<dbReference type="GO" id="GO:0052621">
    <property type="term" value="F:diguanylate cyclase activity"/>
    <property type="evidence" value="ECO:0007669"/>
    <property type="project" value="UniProtKB-EC"/>
</dbReference>
<dbReference type="Pfam" id="PF00990">
    <property type="entry name" value="GGDEF"/>
    <property type="match status" value="1"/>
</dbReference>
<dbReference type="GO" id="GO:1902201">
    <property type="term" value="P:negative regulation of bacterial-type flagellum-dependent cell motility"/>
    <property type="evidence" value="ECO:0007669"/>
    <property type="project" value="TreeGrafter"/>
</dbReference>
<dbReference type="PANTHER" id="PTHR45138">
    <property type="entry name" value="REGULATORY COMPONENTS OF SENSORY TRANSDUCTION SYSTEM"/>
    <property type="match status" value="1"/>
</dbReference>
<dbReference type="InterPro" id="IPR050469">
    <property type="entry name" value="Diguanylate_Cyclase"/>
</dbReference>
<dbReference type="CDD" id="cd01949">
    <property type="entry name" value="GGDEF"/>
    <property type="match status" value="1"/>
</dbReference>
<dbReference type="Gene3D" id="3.30.70.270">
    <property type="match status" value="1"/>
</dbReference>
<dbReference type="Proteomes" id="UP000286680">
    <property type="component" value="Unassembled WGS sequence"/>
</dbReference>
<dbReference type="SUPFAM" id="SSF55781">
    <property type="entry name" value="GAF domain-like"/>
    <property type="match status" value="1"/>
</dbReference>
<dbReference type="AlphaFoldDB" id="A0AA94JDE2"/>
<evidence type="ECO:0000259" key="5">
    <source>
        <dbReference type="PROSITE" id="PS50887"/>
    </source>
</evidence>
<evidence type="ECO:0000256" key="3">
    <source>
        <dbReference type="ARBA" id="ARBA00034247"/>
    </source>
</evidence>
<keyword evidence="7" id="KW-1185">Reference proteome</keyword>
<feature type="coiled-coil region" evidence="4">
    <location>
        <begin position="174"/>
        <end position="201"/>
    </location>
</feature>
<dbReference type="RefSeq" id="WP_126820414.1">
    <property type="nucleotide sequence ID" value="NZ_PIPS01000004.1"/>
</dbReference>
<evidence type="ECO:0000256" key="1">
    <source>
        <dbReference type="ARBA" id="ARBA00001946"/>
    </source>
</evidence>
<dbReference type="GO" id="GO:0005886">
    <property type="term" value="C:plasma membrane"/>
    <property type="evidence" value="ECO:0007669"/>
    <property type="project" value="TreeGrafter"/>
</dbReference>
<dbReference type="EMBL" id="PIPS01000004">
    <property type="protein sequence ID" value="RUO40391.1"/>
    <property type="molecule type" value="Genomic_DNA"/>
</dbReference>
<dbReference type="SMART" id="SM00065">
    <property type="entry name" value="GAF"/>
    <property type="match status" value="1"/>
</dbReference>
<protein>
    <recommendedName>
        <fullName evidence="2">diguanylate cyclase</fullName>
        <ecNumber evidence="2">2.7.7.65</ecNumber>
    </recommendedName>
</protein>
<comment type="catalytic activity">
    <reaction evidence="3">
        <text>2 GTP = 3',3'-c-di-GMP + 2 diphosphate</text>
        <dbReference type="Rhea" id="RHEA:24898"/>
        <dbReference type="ChEBI" id="CHEBI:33019"/>
        <dbReference type="ChEBI" id="CHEBI:37565"/>
        <dbReference type="ChEBI" id="CHEBI:58805"/>
        <dbReference type="EC" id="2.7.7.65"/>
    </reaction>
</comment>